<dbReference type="PANTHER" id="PTHR47331:SF3">
    <property type="match status" value="1"/>
</dbReference>
<keyword evidence="2" id="KW-1185">Reference proteome</keyword>
<protein>
    <submittedName>
        <fullName evidence="1">Uncharacterized protein</fullName>
    </submittedName>
</protein>
<evidence type="ECO:0000313" key="1">
    <source>
        <dbReference type="EMBL" id="KAJ8397040.1"/>
    </source>
</evidence>
<organism evidence="1 2">
    <name type="scientific">Aldrovandia affinis</name>
    <dbReference type="NCBI Taxonomy" id="143900"/>
    <lineage>
        <taxon>Eukaryota</taxon>
        <taxon>Metazoa</taxon>
        <taxon>Chordata</taxon>
        <taxon>Craniata</taxon>
        <taxon>Vertebrata</taxon>
        <taxon>Euteleostomi</taxon>
        <taxon>Actinopterygii</taxon>
        <taxon>Neopterygii</taxon>
        <taxon>Teleostei</taxon>
        <taxon>Notacanthiformes</taxon>
        <taxon>Halosauridae</taxon>
        <taxon>Aldrovandia</taxon>
    </lineage>
</organism>
<proteinExistence type="predicted"/>
<accession>A0AAD7S6V1</accession>
<sequence length="106" mass="12162">MGPMLYRLLGWVVNGPLSNITIMDEHGRPCMGANRISGLEEMLVDQYNQDFAEQHYSQKSKLSMEDQQFLEIVSTSATLTDGHYHLKLPFCKKDVIMPNNRQMAEQ</sequence>
<comment type="caution">
    <text evidence="1">The sequence shown here is derived from an EMBL/GenBank/DDBJ whole genome shotgun (WGS) entry which is preliminary data.</text>
</comment>
<dbReference type="EMBL" id="JAINUG010000101">
    <property type="protein sequence ID" value="KAJ8397040.1"/>
    <property type="molecule type" value="Genomic_DNA"/>
</dbReference>
<dbReference type="PANTHER" id="PTHR47331">
    <property type="entry name" value="PHD-TYPE DOMAIN-CONTAINING PROTEIN"/>
    <property type="match status" value="1"/>
</dbReference>
<reference evidence="1" key="1">
    <citation type="journal article" date="2023" name="Science">
        <title>Genome structures resolve the early diversification of teleost fishes.</title>
        <authorList>
            <person name="Parey E."/>
            <person name="Louis A."/>
            <person name="Montfort J."/>
            <person name="Bouchez O."/>
            <person name="Roques C."/>
            <person name="Iampietro C."/>
            <person name="Lluch J."/>
            <person name="Castinel A."/>
            <person name="Donnadieu C."/>
            <person name="Desvignes T."/>
            <person name="Floi Bucao C."/>
            <person name="Jouanno E."/>
            <person name="Wen M."/>
            <person name="Mejri S."/>
            <person name="Dirks R."/>
            <person name="Jansen H."/>
            <person name="Henkel C."/>
            <person name="Chen W.J."/>
            <person name="Zahm M."/>
            <person name="Cabau C."/>
            <person name="Klopp C."/>
            <person name="Thompson A.W."/>
            <person name="Robinson-Rechavi M."/>
            <person name="Braasch I."/>
            <person name="Lecointre G."/>
            <person name="Bobe J."/>
            <person name="Postlethwait J.H."/>
            <person name="Berthelot C."/>
            <person name="Roest Crollius H."/>
            <person name="Guiguen Y."/>
        </authorList>
    </citation>
    <scope>NUCLEOTIDE SEQUENCE</scope>
    <source>
        <strain evidence="1">NC1722</strain>
    </source>
</reference>
<gene>
    <name evidence="1" type="ORF">AAFF_G00010940</name>
</gene>
<evidence type="ECO:0000313" key="2">
    <source>
        <dbReference type="Proteomes" id="UP001221898"/>
    </source>
</evidence>
<name>A0AAD7S6V1_9TELE</name>
<dbReference type="AlphaFoldDB" id="A0AAD7S6V1"/>
<dbReference type="Proteomes" id="UP001221898">
    <property type="component" value="Unassembled WGS sequence"/>
</dbReference>